<protein>
    <submittedName>
        <fullName evidence="2">Uncharacterized protein</fullName>
    </submittedName>
</protein>
<feature type="compositionally biased region" description="Acidic residues" evidence="1">
    <location>
        <begin position="37"/>
        <end position="47"/>
    </location>
</feature>
<evidence type="ECO:0000313" key="2">
    <source>
        <dbReference type="EMBL" id="MPC83805.1"/>
    </source>
</evidence>
<comment type="caution">
    <text evidence="2">The sequence shown here is derived from an EMBL/GenBank/DDBJ whole genome shotgun (WGS) entry which is preliminary data.</text>
</comment>
<feature type="compositionally biased region" description="Basic and acidic residues" evidence="1">
    <location>
        <begin position="12"/>
        <end position="24"/>
    </location>
</feature>
<sequence>MLPERFGSIRRKKDEEQTRKDMHRYSRKRKSEQLDEKECEEEKEEEEVTDLTRHDLSRWICVTFRDRPVEPTNSHPPTHQPTNQSTHTHSIACTSFRDLTHDAIPLFFLFEIGKIANKKSKGSGGKLYLHQVRYLTGVVYLHLDSEVGAKEVSRDEERREAGLTR</sequence>
<dbReference type="AlphaFoldDB" id="A0A5B7IN34"/>
<feature type="region of interest" description="Disordered" evidence="1">
    <location>
        <begin position="67"/>
        <end position="87"/>
    </location>
</feature>
<feature type="compositionally biased region" description="Polar residues" evidence="1">
    <location>
        <begin position="71"/>
        <end position="87"/>
    </location>
</feature>
<evidence type="ECO:0000256" key="1">
    <source>
        <dbReference type="SAM" id="MobiDB-lite"/>
    </source>
</evidence>
<keyword evidence="3" id="KW-1185">Reference proteome</keyword>
<dbReference type="EMBL" id="VSRR010063556">
    <property type="protein sequence ID" value="MPC83805.1"/>
    <property type="molecule type" value="Genomic_DNA"/>
</dbReference>
<evidence type="ECO:0000313" key="3">
    <source>
        <dbReference type="Proteomes" id="UP000324222"/>
    </source>
</evidence>
<name>A0A5B7IN34_PORTR</name>
<reference evidence="2 3" key="1">
    <citation type="submission" date="2019-05" db="EMBL/GenBank/DDBJ databases">
        <title>Another draft genome of Portunus trituberculatus and its Hox gene families provides insights of decapod evolution.</title>
        <authorList>
            <person name="Jeong J.-H."/>
            <person name="Song I."/>
            <person name="Kim S."/>
            <person name="Choi T."/>
            <person name="Kim D."/>
            <person name="Ryu S."/>
            <person name="Kim W."/>
        </authorList>
    </citation>
    <scope>NUCLEOTIDE SEQUENCE [LARGE SCALE GENOMIC DNA]</scope>
    <source>
        <tissue evidence="2">Muscle</tissue>
    </source>
</reference>
<organism evidence="2 3">
    <name type="scientific">Portunus trituberculatus</name>
    <name type="common">Swimming crab</name>
    <name type="synonym">Neptunus trituberculatus</name>
    <dbReference type="NCBI Taxonomy" id="210409"/>
    <lineage>
        <taxon>Eukaryota</taxon>
        <taxon>Metazoa</taxon>
        <taxon>Ecdysozoa</taxon>
        <taxon>Arthropoda</taxon>
        <taxon>Crustacea</taxon>
        <taxon>Multicrustacea</taxon>
        <taxon>Malacostraca</taxon>
        <taxon>Eumalacostraca</taxon>
        <taxon>Eucarida</taxon>
        <taxon>Decapoda</taxon>
        <taxon>Pleocyemata</taxon>
        <taxon>Brachyura</taxon>
        <taxon>Eubrachyura</taxon>
        <taxon>Portunoidea</taxon>
        <taxon>Portunidae</taxon>
        <taxon>Portuninae</taxon>
        <taxon>Portunus</taxon>
    </lineage>
</organism>
<proteinExistence type="predicted"/>
<feature type="region of interest" description="Disordered" evidence="1">
    <location>
        <begin position="1"/>
        <end position="47"/>
    </location>
</feature>
<accession>A0A5B7IN34</accession>
<gene>
    <name evidence="2" type="ORF">E2C01_078522</name>
</gene>
<dbReference type="Proteomes" id="UP000324222">
    <property type="component" value="Unassembled WGS sequence"/>
</dbReference>